<comment type="similarity">
    <text evidence="2">Belongs to the GSP K family.</text>
</comment>
<evidence type="ECO:0000256" key="2">
    <source>
        <dbReference type="ARBA" id="ARBA00007246"/>
    </source>
</evidence>
<evidence type="ECO:0000256" key="1">
    <source>
        <dbReference type="ARBA" id="ARBA00004533"/>
    </source>
</evidence>
<dbReference type="STRING" id="1245469.S58_08830"/>
<name>M4Z1P2_9BRAD</name>
<evidence type="ECO:0000313" key="11">
    <source>
        <dbReference type="EMBL" id="BAM86894.1"/>
    </source>
</evidence>
<dbReference type="Pfam" id="PF21687">
    <property type="entry name" value="T2SSK_1st"/>
    <property type="match status" value="1"/>
</dbReference>
<dbReference type="EMBL" id="AP012603">
    <property type="protein sequence ID" value="BAM86894.1"/>
    <property type="molecule type" value="Genomic_DNA"/>
</dbReference>
<dbReference type="PANTHER" id="PTHR38831">
    <property type="entry name" value="TYPE II SECRETION SYSTEM PROTEIN K"/>
    <property type="match status" value="1"/>
</dbReference>
<dbReference type="GO" id="GO:0009306">
    <property type="term" value="P:protein secretion"/>
    <property type="evidence" value="ECO:0007669"/>
    <property type="project" value="InterPro"/>
</dbReference>
<reference evidence="11 12" key="1">
    <citation type="journal article" date="2013" name="Appl. Environ. Microbiol.">
        <title>Genome analysis suggests that the soil oligotrophic bacterium Agromonas oligotrophica (Bradyrhizobium oligotrophicum) is a nitrogen-fixing symbiont of Aeschynomene indica.</title>
        <authorList>
            <person name="Okubo T."/>
            <person name="Fukushima S."/>
            <person name="Itakura M."/>
            <person name="Oshima K."/>
            <person name="Longtonglang A."/>
            <person name="Teaumroong N."/>
            <person name="Mitsui H."/>
            <person name="Hattori M."/>
            <person name="Hattori R."/>
            <person name="Hattori T."/>
            <person name="Minamisawa K."/>
        </authorList>
    </citation>
    <scope>NUCLEOTIDE SEQUENCE [LARGE SCALE GENOMIC DNA]</scope>
    <source>
        <strain evidence="11 12">S58</strain>
    </source>
</reference>
<evidence type="ECO:0000313" key="12">
    <source>
        <dbReference type="Proteomes" id="UP000011841"/>
    </source>
</evidence>
<dbReference type="InterPro" id="IPR005628">
    <property type="entry name" value="GspK"/>
</dbReference>
<dbReference type="Gene3D" id="1.10.40.60">
    <property type="entry name" value="EpsJ-like"/>
    <property type="match status" value="1"/>
</dbReference>
<gene>
    <name evidence="11" type="ORF">S58_08830</name>
</gene>
<evidence type="ECO:0000256" key="5">
    <source>
        <dbReference type="ARBA" id="ARBA00022519"/>
    </source>
</evidence>
<keyword evidence="6" id="KW-0812">Transmembrane</keyword>
<dbReference type="HOGENOM" id="CLU_057294_3_0_5"/>
<dbReference type="eggNOG" id="COG3156">
    <property type="taxonomic scope" value="Bacteria"/>
</dbReference>
<accession>M4Z1P2</accession>
<keyword evidence="5" id="KW-0997">Cell inner membrane</keyword>
<evidence type="ECO:0000256" key="9">
    <source>
        <dbReference type="ARBA" id="ARBA00023136"/>
    </source>
</evidence>
<keyword evidence="12" id="KW-1185">Reference proteome</keyword>
<evidence type="ECO:0000256" key="8">
    <source>
        <dbReference type="ARBA" id="ARBA00022989"/>
    </source>
</evidence>
<keyword evidence="8" id="KW-1133">Transmembrane helix</keyword>
<dbReference type="Proteomes" id="UP000011841">
    <property type="component" value="Chromosome"/>
</dbReference>
<keyword evidence="9" id="KW-0472">Membrane</keyword>
<dbReference type="InterPro" id="IPR038072">
    <property type="entry name" value="GspK_central_sf"/>
</dbReference>
<proteinExistence type="inferred from homology"/>
<evidence type="ECO:0000256" key="6">
    <source>
        <dbReference type="ARBA" id="ARBA00022692"/>
    </source>
</evidence>
<keyword evidence="3" id="KW-0813">Transport</keyword>
<evidence type="ECO:0000256" key="3">
    <source>
        <dbReference type="ARBA" id="ARBA00022448"/>
    </source>
</evidence>
<dbReference type="GO" id="GO:0005886">
    <property type="term" value="C:plasma membrane"/>
    <property type="evidence" value="ECO:0007669"/>
    <property type="project" value="UniProtKB-SubCell"/>
</dbReference>
<dbReference type="PANTHER" id="PTHR38831:SF2">
    <property type="entry name" value="TYPE II SECRETION SYSTEM PROTEIN K"/>
    <property type="match status" value="1"/>
</dbReference>
<keyword evidence="7" id="KW-0653">Protein transport</keyword>
<sequence>MPVLSVLWGVALLTAIALSLSWSSSVSYGLARNGVDQAALGALVEAGVNAAIDGLLDARADRRWRADGRLYTLDFNGTRIGIRIQDELGRVDLNQTDEAMLNSLLLSAGLDARAAADLTDKIVDWRTATSLKHLNGAKDRDYTSRNAAYHPRNGPFQSVDELLLVMDMTPSIFARIAPALTVHSGRQFVDPQLAPREVLRALPGVTAQSAEATVAARDGARSGLAEGNPMTVLRGRAFTIRTEFAYASRVVAGEVAVRLTENPQQPYWVLSWGTR</sequence>
<dbReference type="SUPFAM" id="SSF158544">
    <property type="entry name" value="GspK insert domain-like"/>
    <property type="match status" value="1"/>
</dbReference>
<dbReference type="GeneID" id="301814869"/>
<evidence type="ECO:0000259" key="10">
    <source>
        <dbReference type="Pfam" id="PF21687"/>
    </source>
</evidence>
<evidence type="ECO:0000256" key="7">
    <source>
        <dbReference type="ARBA" id="ARBA00022927"/>
    </source>
</evidence>
<dbReference type="RefSeq" id="WP_015664029.1">
    <property type="nucleotide sequence ID" value="NC_020453.1"/>
</dbReference>
<keyword evidence="4" id="KW-1003">Cell membrane</keyword>
<dbReference type="OrthoDB" id="8453960at2"/>
<evidence type="ECO:0000256" key="4">
    <source>
        <dbReference type="ARBA" id="ARBA00022475"/>
    </source>
</evidence>
<protein>
    <submittedName>
        <fullName evidence="11">General secretion pathway protein K</fullName>
    </submittedName>
</protein>
<comment type="subcellular location">
    <subcellularLocation>
        <location evidence="1">Cell inner membrane</location>
    </subcellularLocation>
</comment>
<dbReference type="AlphaFoldDB" id="M4Z1P2"/>
<organism evidence="11 12">
    <name type="scientific">Bradyrhizobium oligotrophicum S58</name>
    <dbReference type="NCBI Taxonomy" id="1245469"/>
    <lineage>
        <taxon>Bacteria</taxon>
        <taxon>Pseudomonadati</taxon>
        <taxon>Pseudomonadota</taxon>
        <taxon>Alphaproteobacteria</taxon>
        <taxon>Hyphomicrobiales</taxon>
        <taxon>Nitrobacteraceae</taxon>
        <taxon>Bradyrhizobium</taxon>
    </lineage>
</organism>
<dbReference type="PATRIC" id="fig|1245469.3.peg.902"/>
<dbReference type="KEGG" id="aol:S58_08830"/>
<feature type="domain" description="T2SS protein K first SAM-like" evidence="10">
    <location>
        <begin position="95"/>
        <end position="182"/>
    </location>
</feature>
<dbReference type="InterPro" id="IPR049031">
    <property type="entry name" value="T2SSK_SAM-like_1st"/>
</dbReference>